<evidence type="ECO:0000256" key="4">
    <source>
        <dbReference type="ARBA" id="ARBA00022679"/>
    </source>
</evidence>
<sequence>MVVEEASILSPVSTRERTMASDSPARSLDEIDLSALRDPAGIFELVELVGNGTYGQVYKGRHVKTGQLAAIKVMDVTGDEEEEIKAEINMLKKYSHHRNIATYYGAFIKKNPPGMDDQLWLVMEFCGAGSVTDLIKNTKGNSLKEEWIAYVCREILRGLTHLHQHKVIHRDIKGQNVLLTENAEVKLVDFGVSAQLDRTVGRRNTFIGTPYWMAPEVIACDENPDATYDFKSDLWSLGITAIEMAEGAPPLCDMHPMRALFLIPRNPAPRLKSKKWSKKFQSFIESCLVKSHSQRPSTEQLLKHPFIRDLPNERQVRIQLKDHIDRTKKRRGERDETEYEYSGSEEEDEERDIGEPSSIINIPGESTLRRDFLRLQLANKERSELIRRQQLEQQQNEEHKRQLLAERQKRIEEQKEQRRRLEEQQRRERELRKQQEREQRRRYEEMEQLRREEERRHAEREQEYKRKQIEEQRQAERLQRQLQQERAYLVSLQQQQQEPPRPPQDKKQLYHYKDQAPSSNDKPAWAKEVMRRAQSNSPRIPPKKYHSFKETQDANLDNLLLLPGYKPPRPRPPSYPAHVSPPRDNLHVPRIRVTCVPEPDPSSQPVMRRQSPGRSSDSRGRSPGRRVEELYKMNRQASPPLQHKVSNRISDPSLPPRSESFSSGGIQQARTPPMHRSMEPQMAHLVQVKSHGLSGSQSLYDPHGVSSSSASPSPSRPPMPRQNSDPTSDTPPPPPLSRLAPPLDKLDRSSWLRQDDDMPPKVPQRTTSISPALVRKNSPGNGPGLGPRAGAHLIRASNPDLRRTDVSMETPLKRTSSGSSSSSSTPSSQGGSNERGNSAKTEGSTLSSHETKDDREVTRPSRPADLTALAKELRELRQGEETSRPPVKVTDYSSSSEDSHSSEDEEGEGGANDGTVAVSDIPRIMPAASQSTNESFGMMGGHNDTHGDSYGNSSQDSTLMMREYGLGGGGGSKASFTPFVDPRVYGTSPTDDDDDKNCASALFADELLRQEQEQARLNEARKISVVNVNPTNIRPHSDTPEIRKYKKRFNSEILCAALWGVNLLVGTENGLMLLDRSGQGKVYNLINRRRFQQMDVLEGLNVLVTISGKKNKLRVYYLSWLRNRILHNDPEVEKKQGWITVGELEGCVHYKVVKYERIKFLVIALKNSVEIYAWAPKPYHKFMAFKSFTDLQHRPLLVDLTVEEGQRLKVIYGSSVGFHVVDVDSGNPYDIYIPSHIQGQVTPHAIVVLPKTDGMEMLLCYEDEGVYVNTYGRITKDVVLQWGEMPTSVAYIHSNQIMGWGEKAIEIRSVETGHLDGVFMHKRAQRLKFLSERNDKVFFASVRSGGSSQVFFMTLNRSSMMNW</sequence>
<evidence type="ECO:0000313" key="14">
    <source>
        <dbReference type="Proteomes" id="UP000515145"/>
    </source>
</evidence>
<feature type="compositionally biased region" description="Basic and acidic residues" evidence="11">
    <location>
        <begin position="849"/>
        <end position="859"/>
    </location>
</feature>
<feature type="domain" description="CNH" evidence="13">
    <location>
        <begin position="1050"/>
        <end position="1337"/>
    </location>
</feature>
<keyword evidence="5 10" id="KW-0547">Nucleotide-binding</keyword>
<dbReference type="PROSITE" id="PS50219">
    <property type="entry name" value="CNH"/>
    <property type="match status" value="1"/>
</dbReference>
<organism evidence="14 15">
    <name type="scientific">Parambassis ranga</name>
    <name type="common">Indian glassy fish</name>
    <dbReference type="NCBI Taxonomy" id="210632"/>
    <lineage>
        <taxon>Eukaryota</taxon>
        <taxon>Metazoa</taxon>
        <taxon>Chordata</taxon>
        <taxon>Craniata</taxon>
        <taxon>Vertebrata</taxon>
        <taxon>Euteleostomi</taxon>
        <taxon>Actinopterygii</taxon>
        <taxon>Neopterygii</taxon>
        <taxon>Teleostei</taxon>
        <taxon>Neoteleostei</taxon>
        <taxon>Acanthomorphata</taxon>
        <taxon>Ovalentaria</taxon>
        <taxon>Ambassidae</taxon>
        <taxon>Parambassis</taxon>
    </lineage>
</organism>
<dbReference type="Proteomes" id="UP000515145">
    <property type="component" value="Chromosome 20"/>
</dbReference>
<feature type="binding site" evidence="10">
    <location>
        <position position="72"/>
    </location>
    <ligand>
        <name>ATP</name>
        <dbReference type="ChEBI" id="CHEBI:30616"/>
    </ligand>
</feature>
<keyword evidence="6" id="KW-0418">Kinase</keyword>
<dbReference type="Pfam" id="PF00780">
    <property type="entry name" value="CNH"/>
    <property type="match status" value="1"/>
</dbReference>
<dbReference type="InterPro" id="IPR011009">
    <property type="entry name" value="Kinase-like_dom_sf"/>
</dbReference>
<evidence type="ECO:0000313" key="15">
    <source>
        <dbReference type="RefSeq" id="XP_028288092.1"/>
    </source>
</evidence>
<dbReference type="PANTHER" id="PTHR47096">
    <property type="entry name" value="MISSHAPEN LIKE KINASE 1"/>
    <property type="match status" value="1"/>
</dbReference>
<evidence type="ECO:0000256" key="5">
    <source>
        <dbReference type="ARBA" id="ARBA00022741"/>
    </source>
</evidence>
<dbReference type="PROSITE" id="PS00107">
    <property type="entry name" value="PROTEIN_KINASE_ATP"/>
    <property type="match status" value="1"/>
</dbReference>
<accession>A0A6P7KIH0</accession>
<protein>
    <recommendedName>
        <fullName evidence="2">non-specific serine/threonine protein kinase</fullName>
        <ecNumber evidence="2">2.7.11.1</ecNumber>
    </recommendedName>
</protein>
<evidence type="ECO:0000256" key="1">
    <source>
        <dbReference type="ARBA" id="ARBA00008874"/>
    </source>
</evidence>
<evidence type="ECO:0000256" key="3">
    <source>
        <dbReference type="ARBA" id="ARBA00022527"/>
    </source>
</evidence>
<feature type="compositionally biased region" description="Polar residues" evidence="11">
    <location>
        <begin position="834"/>
        <end position="848"/>
    </location>
</feature>
<keyword evidence="7 10" id="KW-0067">ATP-binding</keyword>
<feature type="compositionally biased region" description="Basic and acidic residues" evidence="11">
    <location>
        <begin position="503"/>
        <end position="514"/>
    </location>
</feature>
<dbReference type="EC" id="2.7.11.1" evidence="2"/>
<dbReference type="InterPro" id="IPR001180">
    <property type="entry name" value="CNH_dom"/>
</dbReference>
<dbReference type="Pfam" id="PF00069">
    <property type="entry name" value="Pkinase"/>
    <property type="match status" value="1"/>
</dbReference>
<dbReference type="SUPFAM" id="SSF56112">
    <property type="entry name" value="Protein kinase-like (PK-like)"/>
    <property type="match status" value="1"/>
</dbReference>
<comment type="similarity">
    <text evidence="1">Belongs to the protein kinase superfamily. STE Ser/Thr protein kinase family. STE20 subfamily.</text>
</comment>
<dbReference type="PROSITE" id="PS00108">
    <property type="entry name" value="PROTEIN_KINASE_ST"/>
    <property type="match status" value="1"/>
</dbReference>
<evidence type="ECO:0000256" key="9">
    <source>
        <dbReference type="ARBA" id="ARBA00048679"/>
    </source>
</evidence>
<dbReference type="InterPro" id="IPR000719">
    <property type="entry name" value="Prot_kinase_dom"/>
</dbReference>
<feature type="compositionally biased region" description="Basic and acidic residues" evidence="11">
    <location>
        <begin position="616"/>
        <end position="632"/>
    </location>
</feature>
<gene>
    <name evidence="15" type="primary">LOC114452825</name>
</gene>
<feature type="region of interest" description="Disordered" evidence="11">
    <location>
        <begin position="491"/>
        <end position="675"/>
    </location>
</feature>
<dbReference type="Gene3D" id="1.10.510.10">
    <property type="entry name" value="Transferase(Phosphotransferase) domain 1"/>
    <property type="match status" value="1"/>
</dbReference>
<evidence type="ECO:0000256" key="10">
    <source>
        <dbReference type="PROSITE-ProRule" id="PRU10141"/>
    </source>
</evidence>
<evidence type="ECO:0000256" key="6">
    <source>
        <dbReference type="ARBA" id="ARBA00022777"/>
    </source>
</evidence>
<proteinExistence type="inferred from homology"/>
<dbReference type="PROSITE" id="PS50011">
    <property type="entry name" value="PROTEIN_KINASE_DOM"/>
    <property type="match status" value="1"/>
</dbReference>
<dbReference type="GO" id="GO:0005524">
    <property type="term" value="F:ATP binding"/>
    <property type="evidence" value="ECO:0007669"/>
    <property type="project" value="UniProtKB-UniRule"/>
</dbReference>
<evidence type="ECO:0000259" key="13">
    <source>
        <dbReference type="PROSITE" id="PS50219"/>
    </source>
</evidence>
<evidence type="ECO:0000256" key="8">
    <source>
        <dbReference type="ARBA" id="ARBA00047899"/>
    </source>
</evidence>
<dbReference type="SMART" id="SM00036">
    <property type="entry name" value="CNH"/>
    <property type="match status" value="1"/>
</dbReference>
<reference evidence="15" key="1">
    <citation type="submission" date="2025-08" db="UniProtKB">
        <authorList>
            <consortium name="RefSeq"/>
        </authorList>
    </citation>
    <scope>IDENTIFICATION</scope>
</reference>
<dbReference type="CDD" id="cd06637">
    <property type="entry name" value="STKc_TNIK"/>
    <property type="match status" value="1"/>
</dbReference>
<dbReference type="InterPro" id="IPR017441">
    <property type="entry name" value="Protein_kinase_ATP_BS"/>
</dbReference>
<dbReference type="GO" id="GO:0004674">
    <property type="term" value="F:protein serine/threonine kinase activity"/>
    <property type="evidence" value="ECO:0007669"/>
    <property type="project" value="UniProtKB-KW"/>
</dbReference>
<feature type="compositionally biased region" description="Pro residues" evidence="11">
    <location>
        <begin position="565"/>
        <end position="575"/>
    </location>
</feature>
<dbReference type="GeneID" id="114452825"/>
<dbReference type="InterPro" id="IPR051700">
    <property type="entry name" value="STE20_Ser-Thr_kinase"/>
</dbReference>
<feature type="compositionally biased region" description="Acidic residues" evidence="11">
    <location>
        <begin position="335"/>
        <end position="352"/>
    </location>
</feature>
<comment type="catalytic activity">
    <reaction evidence="9">
        <text>L-seryl-[protein] + ATP = O-phospho-L-seryl-[protein] + ADP + H(+)</text>
        <dbReference type="Rhea" id="RHEA:17989"/>
        <dbReference type="Rhea" id="RHEA-COMP:9863"/>
        <dbReference type="Rhea" id="RHEA-COMP:11604"/>
        <dbReference type="ChEBI" id="CHEBI:15378"/>
        <dbReference type="ChEBI" id="CHEBI:29999"/>
        <dbReference type="ChEBI" id="CHEBI:30616"/>
        <dbReference type="ChEBI" id="CHEBI:83421"/>
        <dbReference type="ChEBI" id="CHEBI:456216"/>
        <dbReference type="EC" id="2.7.11.1"/>
    </reaction>
</comment>
<feature type="compositionally biased region" description="Basic and acidic residues" evidence="11">
    <location>
        <begin position="871"/>
        <end position="883"/>
    </location>
</feature>
<feature type="compositionally biased region" description="Low complexity" evidence="11">
    <location>
        <begin position="816"/>
        <end position="832"/>
    </location>
</feature>
<dbReference type="FunFam" id="1.10.510.10:FF:000003">
    <property type="entry name" value="TRAF2 and NCK-interacting protein kinase isoform 4"/>
    <property type="match status" value="1"/>
</dbReference>
<dbReference type="PANTHER" id="PTHR47096:SF1">
    <property type="entry name" value="MISSHAPEN LIKE KINASE 1"/>
    <property type="match status" value="1"/>
</dbReference>
<keyword evidence="3" id="KW-0723">Serine/threonine-protein kinase</keyword>
<evidence type="ECO:0000259" key="12">
    <source>
        <dbReference type="PROSITE" id="PS50011"/>
    </source>
</evidence>
<name>A0A6P7KIH0_9TELE</name>
<feature type="compositionally biased region" description="Basic and acidic residues" evidence="11">
    <location>
        <begin position="744"/>
        <end position="759"/>
    </location>
</feature>
<feature type="domain" description="Protein kinase" evidence="12">
    <location>
        <begin position="43"/>
        <end position="307"/>
    </location>
</feature>
<feature type="region of interest" description="Disordered" evidence="11">
    <location>
        <begin position="931"/>
        <end position="956"/>
    </location>
</feature>
<keyword evidence="14" id="KW-1185">Reference proteome</keyword>
<feature type="region of interest" description="Disordered" evidence="11">
    <location>
        <begin position="325"/>
        <end position="362"/>
    </location>
</feature>
<dbReference type="Gene3D" id="3.30.200.20">
    <property type="entry name" value="Phosphorylase Kinase, domain 1"/>
    <property type="match status" value="1"/>
</dbReference>
<feature type="region of interest" description="Disordered" evidence="11">
    <location>
        <begin position="413"/>
        <end position="467"/>
    </location>
</feature>
<comment type="catalytic activity">
    <reaction evidence="8">
        <text>L-threonyl-[protein] + ATP = O-phospho-L-threonyl-[protein] + ADP + H(+)</text>
        <dbReference type="Rhea" id="RHEA:46608"/>
        <dbReference type="Rhea" id="RHEA-COMP:11060"/>
        <dbReference type="Rhea" id="RHEA-COMP:11605"/>
        <dbReference type="ChEBI" id="CHEBI:15378"/>
        <dbReference type="ChEBI" id="CHEBI:30013"/>
        <dbReference type="ChEBI" id="CHEBI:30616"/>
        <dbReference type="ChEBI" id="CHEBI:61977"/>
        <dbReference type="ChEBI" id="CHEBI:456216"/>
        <dbReference type="EC" id="2.7.11.1"/>
    </reaction>
</comment>
<dbReference type="RefSeq" id="XP_028288092.1">
    <property type="nucleotide sequence ID" value="XM_028432291.1"/>
</dbReference>
<evidence type="ECO:0000256" key="2">
    <source>
        <dbReference type="ARBA" id="ARBA00012513"/>
    </source>
</evidence>
<dbReference type="SMART" id="SM00220">
    <property type="entry name" value="S_TKc"/>
    <property type="match status" value="1"/>
</dbReference>
<dbReference type="GO" id="GO:0005829">
    <property type="term" value="C:cytosol"/>
    <property type="evidence" value="ECO:0007669"/>
    <property type="project" value="TreeGrafter"/>
</dbReference>
<dbReference type="InterPro" id="IPR008271">
    <property type="entry name" value="Ser/Thr_kinase_AS"/>
</dbReference>
<evidence type="ECO:0000256" key="7">
    <source>
        <dbReference type="ARBA" id="ARBA00022840"/>
    </source>
</evidence>
<keyword evidence="4" id="KW-0808">Transferase</keyword>
<dbReference type="FunFam" id="3.30.200.20:FF:000006">
    <property type="entry name" value="TRAF2 and NCK-interacting protein kinase isoform 4"/>
    <property type="match status" value="1"/>
</dbReference>
<feature type="region of interest" description="Disordered" evidence="11">
    <location>
        <begin position="689"/>
        <end position="916"/>
    </location>
</feature>
<feature type="region of interest" description="Disordered" evidence="11">
    <location>
        <begin position="1"/>
        <end position="24"/>
    </location>
</feature>
<evidence type="ECO:0000256" key="11">
    <source>
        <dbReference type="SAM" id="MobiDB-lite"/>
    </source>
</evidence>
<feature type="compositionally biased region" description="Polar residues" evidence="11">
    <location>
        <begin position="659"/>
        <end position="670"/>
    </location>
</feature>